<evidence type="ECO:0000256" key="7">
    <source>
        <dbReference type="RuleBase" id="RU910716"/>
    </source>
</evidence>
<gene>
    <name evidence="10" type="ORF">PYX00_004171</name>
</gene>
<evidence type="ECO:0000256" key="5">
    <source>
        <dbReference type="ARBA" id="ARBA00022989"/>
    </source>
</evidence>
<dbReference type="InterPro" id="IPR018629">
    <property type="entry name" value="XK-rel"/>
</dbReference>
<dbReference type="Pfam" id="PF09815">
    <property type="entry name" value="XK-related"/>
    <property type="match status" value="1"/>
</dbReference>
<accession>A0AAW2I479</accession>
<keyword evidence="8" id="KW-0175">Coiled coil</keyword>
<dbReference type="AlphaFoldDB" id="A0AAW2I479"/>
<dbReference type="PANTHER" id="PTHR16024">
    <property type="entry name" value="XK-RELATED PROTEIN"/>
    <property type="match status" value="1"/>
</dbReference>
<dbReference type="InterPro" id="IPR050895">
    <property type="entry name" value="XK-related_scramblase"/>
</dbReference>
<feature type="region of interest" description="Disordered" evidence="9">
    <location>
        <begin position="411"/>
        <end position="444"/>
    </location>
</feature>
<dbReference type="EMBL" id="JARGDH010000002">
    <property type="protein sequence ID" value="KAL0276642.1"/>
    <property type="molecule type" value="Genomic_DNA"/>
</dbReference>
<protein>
    <recommendedName>
        <fullName evidence="7">XK-related protein</fullName>
    </recommendedName>
</protein>
<dbReference type="PANTHER" id="PTHR16024:SF4">
    <property type="entry name" value="XK-RELATED PROTEIN"/>
    <property type="match status" value="1"/>
</dbReference>
<evidence type="ECO:0000256" key="1">
    <source>
        <dbReference type="ARBA" id="ARBA00004651"/>
    </source>
</evidence>
<feature type="transmembrane region" description="Helical" evidence="7">
    <location>
        <begin position="286"/>
        <end position="306"/>
    </location>
</feature>
<keyword evidence="5 7" id="KW-1133">Transmembrane helix</keyword>
<dbReference type="GO" id="GO:0005886">
    <property type="term" value="C:plasma membrane"/>
    <property type="evidence" value="ECO:0007669"/>
    <property type="project" value="UniProtKB-SubCell"/>
</dbReference>
<feature type="transmembrane region" description="Helical" evidence="7">
    <location>
        <begin position="12"/>
        <end position="37"/>
    </location>
</feature>
<evidence type="ECO:0000256" key="6">
    <source>
        <dbReference type="ARBA" id="ARBA00023136"/>
    </source>
</evidence>
<keyword evidence="3" id="KW-1003">Cell membrane</keyword>
<evidence type="ECO:0000256" key="2">
    <source>
        <dbReference type="ARBA" id="ARBA00008789"/>
    </source>
</evidence>
<evidence type="ECO:0000256" key="9">
    <source>
        <dbReference type="SAM" id="MobiDB-lite"/>
    </source>
</evidence>
<keyword evidence="4 7" id="KW-0812">Transmembrane</keyword>
<feature type="region of interest" description="Disordered" evidence="9">
    <location>
        <begin position="668"/>
        <end position="707"/>
    </location>
</feature>
<evidence type="ECO:0000256" key="4">
    <source>
        <dbReference type="ARBA" id="ARBA00022692"/>
    </source>
</evidence>
<dbReference type="EMBL" id="JARGDH010000002">
    <property type="protein sequence ID" value="KAL0276641.1"/>
    <property type="molecule type" value="Genomic_DNA"/>
</dbReference>
<feature type="transmembrane region" description="Helical" evidence="7">
    <location>
        <begin position="215"/>
        <end position="238"/>
    </location>
</feature>
<comment type="subcellular location">
    <subcellularLocation>
        <location evidence="1">Cell membrane</location>
        <topology evidence="1">Multi-pass membrane protein</topology>
    </subcellularLocation>
    <subcellularLocation>
        <location evidence="7">Membrane</location>
        <topology evidence="7">Multi-pass membrane protein</topology>
    </subcellularLocation>
</comment>
<comment type="similarity">
    <text evidence="2 7">Belongs to the XK family.</text>
</comment>
<name>A0AAW2I479_9NEOP</name>
<feature type="transmembrane region" description="Helical" evidence="7">
    <location>
        <begin position="186"/>
        <end position="203"/>
    </location>
</feature>
<evidence type="ECO:0000256" key="8">
    <source>
        <dbReference type="SAM" id="Coils"/>
    </source>
</evidence>
<organism evidence="10">
    <name type="scientific">Menopon gallinae</name>
    <name type="common">poultry shaft louse</name>
    <dbReference type="NCBI Taxonomy" id="328185"/>
    <lineage>
        <taxon>Eukaryota</taxon>
        <taxon>Metazoa</taxon>
        <taxon>Ecdysozoa</taxon>
        <taxon>Arthropoda</taxon>
        <taxon>Hexapoda</taxon>
        <taxon>Insecta</taxon>
        <taxon>Pterygota</taxon>
        <taxon>Neoptera</taxon>
        <taxon>Paraneoptera</taxon>
        <taxon>Psocodea</taxon>
        <taxon>Troctomorpha</taxon>
        <taxon>Phthiraptera</taxon>
        <taxon>Amblycera</taxon>
        <taxon>Menoponidae</taxon>
        <taxon>Menopon</taxon>
    </lineage>
</organism>
<feature type="transmembrane region" description="Helical" evidence="7">
    <location>
        <begin position="43"/>
        <end position="67"/>
    </location>
</feature>
<feature type="transmembrane region" description="Helical" evidence="7">
    <location>
        <begin position="87"/>
        <end position="104"/>
    </location>
</feature>
<feature type="transmembrane region" description="Helical" evidence="7">
    <location>
        <begin position="312"/>
        <end position="332"/>
    </location>
</feature>
<proteinExistence type="inferred from homology"/>
<evidence type="ECO:0000256" key="3">
    <source>
        <dbReference type="ARBA" id="ARBA00022475"/>
    </source>
</evidence>
<feature type="transmembrane region" description="Helical" evidence="7">
    <location>
        <begin position="124"/>
        <end position="145"/>
    </location>
</feature>
<feature type="transmembrane region" description="Helical" evidence="7">
    <location>
        <begin position="157"/>
        <end position="174"/>
    </location>
</feature>
<comment type="caution">
    <text evidence="10">The sequence shown here is derived from an EMBL/GenBank/DDBJ whole genome shotgun (WGS) entry which is preliminary data.</text>
</comment>
<feature type="transmembrane region" description="Helical" evidence="7">
    <location>
        <begin position="258"/>
        <end position="274"/>
    </location>
</feature>
<feature type="region of interest" description="Disordered" evidence="9">
    <location>
        <begin position="601"/>
        <end position="620"/>
    </location>
</feature>
<keyword evidence="6 7" id="KW-0472">Membrane</keyword>
<evidence type="ECO:0000313" key="10">
    <source>
        <dbReference type="EMBL" id="KAL0276641.1"/>
    </source>
</evidence>
<reference evidence="10" key="1">
    <citation type="journal article" date="2024" name="Gigascience">
        <title>Chromosome-level genome of the poultry shaft louse Menopon gallinae provides insight into the host-switching and adaptive evolution of parasitic lice.</title>
        <authorList>
            <person name="Xu Y."/>
            <person name="Ma L."/>
            <person name="Liu S."/>
            <person name="Liang Y."/>
            <person name="Liu Q."/>
            <person name="He Z."/>
            <person name="Tian L."/>
            <person name="Duan Y."/>
            <person name="Cai W."/>
            <person name="Li H."/>
            <person name="Song F."/>
        </authorList>
    </citation>
    <scope>NUCLEOTIDE SEQUENCE</scope>
    <source>
        <strain evidence="10">Cailab_2023a</strain>
    </source>
</reference>
<feature type="coiled-coil region" evidence="8">
    <location>
        <begin position="493"/>
        <end position="520"/>
    </location>
</feature>
<sequence>MANNEFLPLCDVLFNIISLLWYFCNIVFDLVLSYALYKHHRYVWFSACLSFIILSLIVNQIVSLRCYLKTSDCQHKLETKPVNYRRYLVVIIHVALCGVLWRYLKLFVPVDVRYVKHEVRDLCVLRLIHAFCEAAPLLLIQLYLLFKEYGAKELSDLILVSSILSLFSVCWALASFSKNVRLQNVHRLVFTWLGVIFQLLWRLGTVGSRVSALTLYATLYGEWLFLVLGLHWVSMFLWLISPKNVFHGEQISKKKKTILSLLIAFIYIFSYINLQQVNHRQKMVTFYVVMLLENALLVAVWLAGVWPEYNFLVPLLILVSFFVGICFMGLYYRIFHVRRLTYWSGGRQGGCECPGSNSSTTRLANKETQNANTTKQLNDINKLLSQSLAASYHDKIPGVFNCRFSSPYANTAKRKKKKPTSFVPPPSVTVLPNNNANGSATLMDSKEDVNIPQESQIEDDRNVPFWKKPLPNSIQCGPSENDGGSVGSRVNIQHKLQEKKQKQLAELKVIEEEIKQGKIQRTLLNTSNTPHSSLQPIPRTKRHMESLVWGPPLPLSPSLRGFSYQLLPPPTRWQQKRADTPEILLAPHFLDNNRWQKYNEPPYGVSDDEHSGHESSCSRTPQAIYKSYRIPSDLDSQVSLPRSYTLPREFKYYKAKKNLRVQHFIRSTNSSDGDVDSADESTTQDSPIARRRVKQFPHRQVTHETKL</sequence>
<feature type="compositionally biased region" description="Polar residues" evidence="9">
    <location>
        <begin position="431"/>
        <end position="442"/>
    </location>
</feature>